<dbReference type="PROSITE" id="PS50102">
    <property type="entry name" value="RRM"/>
    <property type="match status" value="1"/>
</dbReference>
<dbReference type="PANTHER" id="PTHR23295:SF6">
    <property type="entry name" value="NEOSIN, ISOFORM A"/>
    <property type="match status" value="1"/>
</dbReference>
<organism evidence="4 5">
    <name type="scientific">Rotaria magnacalcarata</name>
    <dbReference type="NCBI Taxonomy" id="392030"/>
    <lineage>
        <taxon>Eukaryota</taxon>
        <taxon>Metazoa</taxon>
        <taxon>Spiralia</taxon>
        <taxon>Gnathifera</taxon>
        <taxon>Rotifera</taxon>
        <taxon>Eurotatoria</taxon>
        <taxon>Bdelloidea</taxon>
        <taxon>Philodinida</taxon>
        <taxon>Philodinidae</taxon>
        <taxon>Rotaria</taxon>
    </lineage>
</organism>
<evidence type="ECO:0000259" key="3">
    <source>
        <dbReference type="PROSITE" id="PS50102"/>
    </source>
</evidence>
<dbReference type="InterPro" id="IPR052600">
    <property type="entry name" value="Nuc_rcpt_coact/corep"/>
</dbReference>
<dbReference type="GO" id="GO:0003723">
    <property type="term" value="F:RNA binding"/>
    <property type="evidence" value="ECO:0007669"/>
    <property type="project" value="UniProtKB-UniRule"/>
</dbReference>
<gene>
    <name evidence="4" type="ORF">CJN711_LOCUS18280</name>
</gene>
<dbReference type="EMBL" id="CAJNOV010008602">
    <property type="protein sequence ID" value="CAF1328061.1"/>
    <property type="molecule type" value="Genomic_DNA"/>
</dbReference>
<dbReference type="InterPro" id="IPR000504">
    <property type="entry name" value="RRM_dom"/>
</dbReference>
<feature type="region of interest" description="Disordered" evidence="2">
    <location>
        <begin position="1"/>
        <end position="31"/>
    </location>
</feature>
<name>A0A815FSY8_9BILA</name>
<feature type="compositionally biased region" description="Polar residues" evidence="2">
    <location>
        <begin position="11"/>
        <end position="22"/>
    </location>
</feature>
<dbReference type="SUPFAM" id="SSF52954">
    <property type="entry name" value="Class II aaRS ABD-related"/>
    <property type="match status" value="1"/>
</dbReference>
<dbReference type="Gene3D" id="3.30.70.330">
    <property type="match status" value="1"/>
</dbReference>
<dbReference type="InterPro" id="IPR036621">
    <property type="entry name" value="Anticodon-bd_dom_sf"/>
</dbReference>
<dbReference type="SMART" id="SM00360">
    <property type="entry name" value="RRM"/>
    <property type="match status" value="1"/>
</dbReference>
<feature type="domain" description="RRM" evidence="3">
    <location>
        <begin position="44"/>
        <end position="124"/>
    </location>
</feature>
<keyword evidence="1" id="KW-0694">RNA-binding</keyword>
<reference evidence="4" key="1">
    <citation type="submission" date="2021-02" db="EMBL/GenBank/DDBJ databases">
        <authorList>
            <person name="Nowell W R."/>
        </authorList>
    </citation>
    <scope>NUCLEOTIDE SEQUENCE</scope>
</reference>
<dbReference type="PANTHER" id="PTHR23295">
    <property type="entry name" value="NUCLEAR RECEPTOR COACTIVATOR 5-RELATED"/>
    <property type="match status" value="1"/>
</dbReference>
<feature type="region of interest" description="Disordered" evidence="2">
    <location>
        <begin position="114"/>
        <end position="145"/>
    </location>
</feature>
<dbReference type="SUPFAM" id="SSF54928">
    <property type="entry name" value="RNA-binding domain, RBD"/>
    <property type="match status" value="1"/>
</dbReference>
<comment type="caution">
    <text evidence="4">The sequence shown here is derived from an EMBL/GenBank/DDBJ whole genome shotgun (WGS) entry which is preliminary data.</text>
</comment>
<evidence type="ECO:0000256" key="1">
    <source>
        <dbReference type="PROSITE-ProRule" id="PRU00176"/>
    </source>
</evidence>
<dbReference type="InterPro" id="IPR035979">
    <property type="entry name" value="RBD_domain_sf"/>
</dbReference>
<dbReference type="Proteomes" id="UP000663855">
    <property type="component" value="Unassembled WGS sequence"/>
</dbReference>
<protein>
    <recommendedName>
        <fullName evidence="3">RRM domain-containing protein</fullName>
    </recommendedName>
</protein>
<evidence type="ECO:0000256" key="2">
    <source>
        <dbReference type="SAM" id="MobiDB-lite"/>
    </source>
</evidence>
<feature type="compositionally biased region" description="Basic and acidic residues" evidence="2">
    <location>
        <begin position="129"/>
        <end position="139"/>
    </location>
</feature>
<dbReference type="Pfam" id="PF00076">
    <property type="entry name" value="RRM_1"/>
    <property type="match status" value="1"/>
</dbReference>
<proteinExistence type="predicted"/>
<dbReference type="AlphaFoldDB" id="A0A815FSY8"/>
<dbReference type="Gene3D" id="3.40.50.800">
    <property type="entry name" value="Anticodon-binding domain"/>
    <property type="match status" value="1"/>
</dbReference>
<accession>A0A815FSY8</accession>
<dbReference type="InterPro" id="IPR012677">
    <property type="entry name" value="Nucleotide-bd_a/b_plait_sf"/>
</dbReference>
<evidence type="ECO:0000313" key="5">
    <source>
        <dbReference type="Proteomes" id="UP000663855"/>
    </source>
</evidence>
<evidence type="ECO:0000313" key="4">
    <source>
        <dbReference type="EMBL" id="CAF1328061.1"/>
    </source>
</evidence>
<sequence length="659" mass="74250">MSESHRDYNKLPNTISNNNYRSSNDETERYNRKRSHLEMENIDAKVYVGNVSTEKVSDEELLNFFKPFGKIADIRVFKDHIYVQYNRVDDAKKLIKEAQMPLILKGKKLNILPARDMRSKSSKSSSTDRSSKKSHERTFHQHSSNYEISRKRFSTRARSNFNSNINGIESEINNRMDISLSSSDPCRTSNDSTSRNHQLPYTVLTEPKNQNDLVDCQIIIVNNRQRAYAEEIESRFCSHGLLTSIILLREDYTLIEAIANAARLQCLYGVIAMPMHEERRTASFHILYGQTEEHRNLTLDDGIHIIITNFLSYKERFHNEEMNSYNANNDSIVYSEINVPYQYSHRSNNTIQENSSPSMLTLGDRLPLSMLLCLLADGRQLTLEEIDRVLVYLLEKKAKMLTLPAGTLPPLPAQYATLNTFNHQTGSGVVSDTRSVSVSDLSFGKSSSSSVDVSSSIAEQIRHILSTNIVKSNIATVETNSQSIMTKTASDKLLNIVKVENTNILQSNNNVTEAAKEYVQQQQQKTQSSFSRPKVEAAPVVSSVFNYASPSVTTTGSLTSFAAPNFSSYNSISSSLPFDSALKVTSSVTASNFVSQPSQYFYPMSSHTLYQSPLNATVTDPTVGMFQAYSQFNVQPTPNPSIVNQQLTAQQQQQQQIRK</sequence>